<dbReference type="Proteomes" id="UP000325372">
    <property type="component" value="Unassembled WGS sequence"/>
</dbReference>
<dbReference type="RefSeq" id="WP_150863365.1">
    <property type="nucleotide sequence ID" value="NZ_VYXP01000003.1"/>
</dbReference>
<sequence>MRATSLAALTAALSCGLVTPAHASGAPPPSNGLAGPADAVFRQGMWWNPERAGNGWDINRVGDRVFVVWYTYDEAGNPTWYTSTGELDGERFQGELLSHSWVNNAAGPYTVAGSLDITFPSAQVANVNWQLGEHSGERVLQPFIFATEPVMSDYSGIWYDTAEAGYGLTVQTQGDTTFTVLYHYDAEGRPTWTTGTDPASGDSAADNIVLSNSTGQCAWCENRPHESTTVGTAALQFETESNMRVSLQFDGGDWNRQDVGHIMLSDPPSGRPHPAAMAPLASSEALRFYFSSSYRETQGYSLPIICAGPIVSPGPPPEAGFDGGPLSETNVQEQGVDEADVVKATWERLYSIDQPGRAALETVTDGEEEHDLFIQTISRYRTSPELGDPVLDGQYKVTYPPRRYPIHSLRGEGLYHHVDADDQSRLVYVGSQVEGHCYGYAHGKARIVAWDTGDDADADAAHALDIDGEIITTRVIGDTLYAMIRYRPDFHDIARRVLPPEDIKDDYTEEEFETVIEALTGDDLLPRAKYADGSTRPLLAAADILVPPVPATRLDSQLTVFSAFDLRDLDAPPVSMAIMGHMGGLYASTSAAWLAGTRWVYGVGTDGHLFRTGEQDTELHRFAITDKGFSYSGSGSIEGHLGSDPGKLSFRLSEHNGVLRVLSQSGWGDSGRWGEFGEHRLSIVDTQAGDDLLLATRAVLPNEQRPARIGKPGEQVYSVRYFGDRGYAVTYRMIDPLYALDLSDPDDPYILGDLEIPGYSDYLHPVSAELLLGVGMNASVHVDSYGNEQALIQGVQVGLFDVSDTGAPALLDQEEIGYRGSSTPVSEAHHAFTWLPADNDTDRAARFVLPVAIHGPEDGQLDDDPWHRYPWLGTGALMYEIAGGQGVPWLRRVGTATLADAGSTPEDHAYLYTNFSADSARSVIQGDRLLFYFRGGVFTSPWGGSEFTPAEGCVLCTPWSIEGN</sequence>
<gene>
    <name evidence="2" type="ORF">F3N42_05405</name>
</gene>
<dbReference type="InterPro" id="IPR019198">
    <property type="entry name" value="Beta_propeller_containing"/>
</dbReference>
<dbReference type="PROSITE" id="PS51257">
    <property type="entry name" value="PROKAR_LIPOPROTEIN"/>
    <property type="match status" value="1"/>
</dbReference>
<feature type="signal peptide" evidence="1">
    <location>
        <begin position="1"/>
        <end position="23"/>
    </location>
</feature>
<dbReference type="AlphaFoldDB" id="A0A5N0TFK2"/>
<reference evidence="2 3" key="1">
    <citation type="submission" date="2019-09" db="EMBL/GenBank/DDBJ databases">
        <title>Wenzhouxiangella sp. Genome sequencing and assembly.</title>
        <authorList>
            <person name="Zhang R."/>
        </authorList>
    </citation>
    <scope>NUCLEOTIDE SEQUENCE [LARGE SCALE GENOMIC DNA]</scope>
    <source>
        <strain evidence="2 3">W260</strain>
    </source>
</reference>
<accession>A0A5N0TFK2</accession>
<name>A0A5N0TFK2_9GAMM</name>
<evidence type="ECO:0000313" key="2">
    <source>
        <dbReference type="EMBL" id="KAA9132656.1"/>
    </source>
</evidence>
<organism evidence="2 3">
    <name type="scientific">Marinihelvus fidelis</name>
    <dbReference type="NCBI Taxonomy" id="2613842"/>
    <lineage>
        <taxon>Bacteria</taxon>
        <taxon>Pseudomonadati</taxon>
        <taxon>Pseudomonadota</taxon>
        <taxon>Gammaproteobacteria</taxon>
        <taxon>Chromatiales</taxon>
        <taxon>Wenzhouxiangellaceae</taxon>
        <taxon>Marinihelvus</taxon>
    </lineage>
</organism>
<comment type="caution">
    <text evidence="2">The sequence shown here is derived from an EMBL/GenBank/DDBJ whole genome shotgun (WGS) entry which is preliminary data.</text>
</comment>
<feature type="chain" id="PRO_5024350519" evidence="1">
    <location>
        <begin position="24"/>
        <end position="964"/>
    </location>
</feature>
<keyword evidence="3" id="KW-1185">Reference proteome</keyword>
<evidence type="ECO:0000256" key="1">
    <source>
        <dbReference type="SAM" id="SignalP"/>
    </source>
</evidence>
<dbReference type="Pfam" id="PF09826">
    <property type="entry name" value="Beta_propel"/>
    <property type="match status" value="1"/>
</dbReference>
<proteinExistence type="predicted"/>
<evidence type="ECO:0000313" key="3">
    <source>
        <dbReference type="Proteomes" id="UP000325372"/>
    </source>
</evidence>
<dbReference type="EMBL" id="VYXP01000003">
    <property type="protein sequence ID" value="KAA9132656.1"/>
    <property type="molecule type" value="Genomic_DNA"/>
</dbReference>
<keyword evidence="1" id="KW-0732">Signal</keyword>
<protein>
    <submittedName>
        <fullName evidence="2">Uncharacterized protein</fullName>
    </submittedName>
</protein>